<dbReference type="Proteomes" id="UP001516400">
    <property type="component" value="Unassembled WGS sequence"/>
</dbReference>
<name>A0ABD2NKR0_9CUCU</name>
<dbReference type="Gene3D" id="3.60.10.10">
    <property type="entry name" value="Endonuclease/exonuclease/phosphatase"/>
    <property type="match status" value="1"/>
</dbReference>
<protein>
    <submittedName>
        <fullName evidence="1">Uncharacterized protein</fullName>
    </submittedName>
</protein>
<organism evidence="1 2">
    <name type="scientific">Cryptolaemus montrouzieri</name>
    <dbReference type="NCBI Taxonomy" id="559131"/>
    <lineage>
        <taxon>Eukaryota</taxon>
        <taxon>Metazoa</taxon>
        <taxon>Ecdysozoa</taxon>
        <taxon>Arthropoda</taxon>
        <taxon>Hexapoda</taxon>
        <taxon>Insecta</taxon>
        <taxon>Pterygota</taxon>
        <taxon>Neoptera</taxon>
        <taxon>Endopterygota</taxon>
        <taxon>Coleoptera</taxon>
        <taxon>Polyphaga</taxon>
        <taxon>Cucujiformia</taxon>
        <taxon>Coccinelloidea</taxon>
        <taxon>Coccinellidae</taxon>
        <taxon>Scymninae</taxon>
        <taxon>Scymnini</taxon>
        <taxon>Cryptolaemus</taxon>
    </lineage>
</organism>
<evidence type="ECO:0000313" key="2">
    <source>
        <dbReference type="Proteomes" id="UP001516400"/>
    </source>
</evidence>
<dbReference type="SUPFAM" id="SSF56219">
    <property type="entry name" value="DNase I-like"/>
    <property type="match status" value="1"/>
</dbReference>
<dbReference type="AlphaFoldDB" id="A0ABD2NKR0"/>
<proteinExistence type="predicted"/>
<dbReference type="EMBL" id="JABFTP020000124">
    <property type="protein sequence ID" value="KAL3279145.1"/>
    <property type="molecule type" value="Genomic_DNA"/>
</dbReference>
<dbReference type="InterPro" id="IPR036691">
    <property type="entry name" value="Endo/exonu/phosph_ase_sf"/>
</dbReference>
<keyword evidence="2" id="KW-1185">Reference proteome</keyword>
<accession>A0ABD2NKR0</accession>
<comment type="caution">
    <text evidence="1">The sequence shown here is derived from an EMBL/GenBank/DDBJ whole genome shotgun (WGS) entry which is preliminary data.</text>
</comment>
<reference evidence="1 2" key="1">
    <citation type="journal article" date="2021" name="BMC Biol.">
        <title>Horizontally acquired antibacterial genes associated with adaptive radiation of ladybird beetles.</title>
        <authorList>
            <person name="Li H.S."/>
            <person name="Tang X.F."/>
            <person name="Huang Y.H."/>
            <person name="Xu Z.Y."/>
            <person name="Chen M.L."/>
            <person name="Du X.Y."/>
            <person name="Qiu B.Y."/>
            <person name="Chen P.T."/>
            <person name="Zhang W."/>
            <person name="Slipinski A."/>
            <person name="Escalona H.E."/>
            <person name="Waterhouse R.M."/>
            <person name="Zwick A."/>
            <person name="Pang H."/>
        </authorList>
    </citation>
    <scope>NUCLEOTIDE SEQUENCE [LARGE SCALE GENOMIC DNA]</scope>
    <source>
        <strain evidence="1">SYSU2018</strain>
    </source>
</reference>
<sequence length="166" mass="19095">MTFAAAGRKAWLDVSRANTKANKENVRSYLGNEYPGNELMVEALSRDSSFFGTSTSKKTKIGGNNVLKILNFNVQSIVNKTKILTYYANKNCADILCITEHWFQEFQTPFVDSENYEIINLSCRKHYKHGGELIAVKNHIRAVTIQGLENYNYEKDLIFTYHIQIW</sequence>
<evidence type="ECO:0000313" key="1">
    <source>
        <dbReference type="EMBL" id="KAL3279145.1"/>
    </source>
</evidence>
<gene>
    <name evidence="1" type="ORF">HHI36_016659</name>
</gene>